<dbReference type="EMBL" id="SPHZ02000003">
    <property type="protein sequence ID" value="KAF0927141.1"/>
    <property type="molecule type" value="Genomic_DNA"/>
</dbReference>
<dbReference type="Proteomes" id="UP000479710">
    <property type="component" value="Unassembled WGS sequence"/>
</dbReference>
<comment type="caution">
    <text evidence="1">The sequence shown here is derived from an EMBL/GenBank/DDBJ whole genome shotgun (WGS) entry which is preliminary data.</text>
</comment>
<gene>
    <name evidence="1" type="ORF">E2562_030588</name>
</gene>
<evidence type="ECO:0000313" key="2">
    <source>
        <dbReference type="Proteomes" id="UP000479710"/>
    </source>
</evidence>
<proteinExistence type="predicted"/>
<name>A0A6G1ER93_9ORYZ</name>
<keyword evidence="2" id="KW-1185">Reference proteome</keyword>
<sequence length="105" mass="11392">MLTKLCSLQGRRKSVRSWTAHPNIEHQGTAAAKDDVSALSNRSAAQASAYVSGKEKEVDESIGAAYFDVRRNHRELDMVDDEASSSCNLLMQHTSSVAASFSCNS</sequence>
<evidence type="ECO:0000313" key="1">
    <source>
        <dbReference type="EMBL" id="KAF0927141.1"/>
    </source>
</evidence>
<dbReference type="AlphaFoldDB" id="A0A6G1ER93"/>
<organism evidence="1 2">
    <name type="scientific">Oryza meyeriana var. granulata</name>
    <dbReference type="NCBI Taxonomy" id="110450"/>
    <lineage>
        <taxon>Eukaryota</taxon>
        <taxon>Viridiplantae</taxon>
        <taxon>Streptophyta</taxon>
        <taxon>Embryophyta</taxon>
        <taxon>Tracheophyta</taxon>
        <taxon>Spermatophyta</taxon>
        <taxon>Magnoliopsida</taxon>
        <taxon>Liliopsida</taxon>
        <taxon>Poales</taxon>
        <taxon>Poaceae</taxon>
        <taxon>BOP clade</taxon>
        <taxon>Oryzoideae</taxon>
        <taxon>Oryzeae</taxon>
        <taxon>Oryzinae</taxon>
        <taxon>Oryza</taxon>
        <taxon>Oryza meyeriana</taxon>
    </lineage>
</organism>
<accession>A0A6G1ER93</accession>
<reference evidence="1 2" key="1">
    <citation type="submission" date="2019-11" db="EMBL/GenBank/DDBJ databases">
        <title>Whole genome sequence of Oryza granulata.</title>
        <authorList>
            <person name="Li W."/>
        </authorList>
    </citation>
    <scope>NUCLEOTIDE SEQUENCE [LARGE SCALE GENOMIC DNA]</scope>
    <source>
        <strain evidence="2">cv. Menghai</strain>
        <tissue evidence="1">Leaf</tissue>
    </source>
</reference>
<protein>
    <submittedName>
        <fullName evidence="1">Uncharacterized protein</fullName>
    </submittedName>
</protein>